<dbReference type="EMBL" id="JACSQP010000002">
    <property type="protein sequence ID" value="MBD7956828.1"/>
    <property type="molecule type" value="Genomic_DNA"/>
</dbReference>
<dbReference type="RefSeq" id="WP_191717836.1">
    <property type="nucleotide sequence ID" value="NZ_JACSQP010000002.1"/>
</dbReference>
<evidence type="ECO:0000313" key="2">
    <source>
        <dbReference type="Proteomes" id="UP000648352"/>
    </source>
</evidence>
<dbReference type="Proteomes" id="UP000648352">
    <property type="component" value="Unassembled WGS sequence"/>
</dbReference>
<organism evidence="1 2">
    <name type="scientific">Microbacterium pullorum</name>
    <dbReference type="NCBI Taxonomy" id="2762236"/>
    <lineage>
        <taxon>Bacteria</taxon>
        <taxon>Bacillati</taxon>
        <taxon>Actinomycetota</taxon>
        <taxon>Actinomycetes</taxon>
        <taxon>Micrococcales</taxon>
        <taxon>Microbacteriaceae</taxon>
        <taxon>Microbacterium</taxon>
    </lineage>
</organism>
<comment type="caution">
    <text evidence="1">The sequence shown here is derived from an EMBL/GenBank/DDBJ whole genome shotgun (WGS) entry which is preliminary data.</text>
</comment>
<keyword evidence="2" id="KW-1185">Reference proteome</keyword>
<evidence type="ECO:0000313" key="1">
    <source>
        <dbReference type="EMBL" id="MBD7956828.1"/>
    </source>
</evidence>
<dbReference type="SUPFAM" id="SSF51182">
    <property type="entry name" value="RmlC-like cupins"/>
    <property type="match status" value="1"/>
</dbReference>
<dbReference type="Gene3D" id="2.60.120.10">
    <property type="entry name" value="Jelly Rolls"/>
    <property type="match status" value="1"/>
</dbReference>
<accession>A0ABR8S033</accession>
<proteinExistence type="predicted"/>
<dbReference type="InterPro" id="IPR014710">
    <property type="entry name" value="RmlC-like_jellyroll"/>
</dbReference>
<reference evidence="1 2" key="1">
    <citation type="submission" date="2020-08" db="EMBL/GenBank/DDBJ databases">
        <title>A Genomic Blueprint of the Chicken Gut Microbiome.</title>
        <authorList>
            <person name="Gilroy R."/>
            <person name="Ravi A."/>
            <person name="Getino M."/>
            <person name="Pursley I."/>
            <person name="Horton D.L."/>
            <person name="Alikhan N.-F."/>
            <person name="Baker D."/>
            <person name="Gharbi K."/>
            <person name="Hall N."/>
            <person name="Watson M."/>
            <person name="Adriaenssens E.M."/>
            <person name="Foster-Nyarko E."/>
            <person name="Jarju S."/>
            <person name="Secka A."/>
            <person name="Antonio M."/>
            <person name="Oren A."/>
            <person name="Chaudhuri R."/>
            <person name="La Ragione R.M."/>
            <person name="Hildebrand F."/>
            <person name="Pallen M.J."/>
        </authorList>
    </citation>
    <scope>NUCLEOTIDE SEQUENCE [LARGE SCALE GENOMIC DNA]</scope>
    <source>
        <strain evidence="1 2">Sa4CUA7</strain>
    </source>
</reference>
<sequence>MVDEDPVTTNPEHYRTIFENEHVRVLSYLDSPGDKTTPHRHPNSVMITLTDFHRRLTMADGDRDVQLAANQALWVPAQRHAGENTGSTPTHTIFVELKGPGAGVVDTHAVGPDIG</sequence>
<protein>
    <submittedName>
        <fullName evidence="1">Cytoplasmic protein</fullName>
    </submittedName>
</protein>
<name>A0ABR8S033_9MICO</name>
<dbReference type="InterPro" id="IPR011051">
    <property type="entry name" value="RmlC_Cupin_sf"/>
</dbReference>
<gene>
    <name evidence="1" type="ORF">H9651_04200</name>
</gene>